<accession>A0A6L2MRD9</accession>
<dbReference type="AlphaFoldDB" id="A0A6L2MRD9"/>
<sequence>MIWEMYLKDYKLSMRLCARFCQVAEHQHVVGCYIGFCPLCGYEVSPTLCGYDIVRIRYQESGIGDSIPLASLGERPGEAWCCSGFIERGVKNSQSNFGAAVEEHRNRKHSKQLFILEESTIVTMAVQRTMAELLRAPTEGYAEAIVVPPILAEQFKLKHSLINMMTTDQRTQDVLTIIENKSKVRNSRNKSVVSQVKSCDANSNSLEIAKLTHAVNHQTSAVTTAMTAILKQFQATPPPASVKAVEKICVTCGGAHPYYQCLAAGGNTFL</sequence>
<name>A0A6L2MRD9_TANCI</name>
<evidence type="ECO:0000313" key="1">
    <source>
        <dbReference type="EMBL" id="GEU75937.1"/>
    </source>
</evidence>
<proteinExistence type="predicted"/>
<evidence type="ECO:0008006" key="2">
    <source>
        <dbReference type="Google" id="ProtNLM"/>
    </source>
</evidence>
<protein>
    <recommendedName>
        <fullName evidence="2">Reverse transcriptase domain-containing protein</fullName>
    </recommendedName>
</protein>
<reference evidence="1" key="1">
    <citation type="journal article" date="2019" name="Sci. Rep.">
        <title>Draft genome of Tanacetum cinerariifolium, the natural source of mosquito coil.</title>
        <authorList>
            <person name="Yamashiro T."/>
            <person name="Shiraishi A."/>
            <person name="Satake H."/>
            <person name="Nakayama K."/>
        </authorList>
    </citation>
    <scope>NUCLEOTIDE SEQUENCE</scope>
</reference>
<organism evidence="1">
    <name type="scientific">Tanacetum cinerariifolium</name>
    <name type="common">Dalmatian daisy</name>
    <name type="synonym">Chrysanthemum cinerariifolium</name>
    <dbReference type="NCBI Taxonomy" id="118510"/>
    <lineage>
        <taxon>Eukaryota</taxon>
        <taxon>Viridiplantae</taxon>
        <taxon>Streptophyta</taxon>
        <taxon>Embryophyta</taxon>
        <taxon>Tracheophyta</taxon>
        <taxon>Spermatophyta</taxon>
        <taxon>Magnoliopsida</taxon>
        <taxon>eudicotyledons</taxon>
        <taxon>Gunneridae</taxon>
        <taxon>Pentapetalae</taxon>
        <taxon>asterids</taxon>
        <taxon>campanulids</taxon>
        <taxon>Asterales</taxon>
        <taxon>Asteraceae</taxon>
        <taxon>Asteroideae</taxon>
        <taxon>Anthemideae</taxon>
        <taxon>Anthemidinae</taxon>
        <taxon>Tanacetum</taxon>
    </lineage>
</organism>
<gene>
    <name evidence="1" type="ORF">Tci_047915</name>
</gene>
<comment type="caution">
    <text evidence="1">The sequence shown here is derived from an EMBL/GenBank/DDBJ whole genome shotgun (WGS) entry which is preliminary data.</text>
</comment>
<dbReference type="EMBL" id="BKCJ010007182">
    <property type="protein sequence ID" value="GEU75937.1"/>
    <property type="molecule type" value="Genomic_DNA"/>
</dbReference>